<dbReference type="InterPro" id="IPR011009">
    <property type="entry name" value="Kinase-like_dom_sf"/>
</dbReference>
<evidence type="ECO:0000256" key="1">
    <source>
        <dbReference type="ARBA" id="ARBA00012513"/>
    </source>
</evidence>
<evidence type="ECO:0000256" key="4">
    <source>
        <dbReference type="ARBA" id="ARBA00022777"/>
    </source>
</evidence>
<dbReference type="PROSITE" id="PS50011">
    <property type="entry name" value="PROTEIN_KINASE_DOM"/>
    <property type="match status" value="1"/>
</dbReference>
<keyword evidence="2" id="KW-0723">Serine/threonine-protein kinase</keyword>
<dbReference type="AlphaFoldDB" id="A0A6B2LBP7"/>
<evidence type="ECO:0000256" key="2">
    <source>
        <dbReference type="ARBA" id="ARBA00022527"/>
    </source>
</evidence>
<protein>
    <recommendedName>
        <fullName evidence="1">non-specific serine/threonine protein kinase</fullName>
        <ecNumber evidence="1">2.7.11.1</ecNumber>
    </recommendedName>
</protein>
<evidence type="ECO:0000256" key="3">
    <source>
        <dbReference type="ARBA" id="ARBA00022741"/>
    </source>
</evidence>
<feature type="domain" description="Protein kinase" evidence="6">
    <location>
        <begin position="1"/>
        <end position="253"/>
    </location>
</feature>
<dbReference type="PANTHER" id="PTHR24347">
    <property type="entry name" value="SERINE/THREONINE-PROTEIN KINASE"/>
    <property type="match status" value="1"/>
</dbReference>
<evidence type="ECO:0000259" key="6">
    <source>
        <dbReference type="PROSITE" id="PS50011"/>
    </source>
</evidence>
<keyword evidence="4" id="KW-0418">Kinase</keyword>
<accession>A0A6B2LBP7</accession>
<dbReference type="InterPro" id="IPR008271">
    <property type="entry name" value="Ser/Thr_kinase_AS"/>
</dbReference>
<proteinExistence type="predicted"/>
<sequence>MGAGQSVVKKAKNKENKKDYAIKFLNKHFKGQTVPKQTLTHEVDMLKTISHENIVSLCEAVESQNTLYMVMELVEGVDLLSVSQSLGPLRPALAGYVIGRIVSAVSYLHARGIVHMDVKPENVLVNYLNNSVKLTDFGSAKEVAKMTGVAGTINYMAPEIIKRMNGLNQHCDQSVDIWSIGVVAYVLLSGANPFEAKKTNDNIINRILAGKFDFSGAQWDAVPKQCKDFVVKCLQLDPKKRPTAMELMKHPWISSSPVSCAFTRREQDLLEEHKTSRNNSRSNSLTSIMELFGAVPSRS</sequence>
<dbReference type="FunFam" id="1.10.510.10:FF:000571">
    <property type="entry name" value="Maternal embryonic leucine zipper kinase"/>
    <property type="match status" value="1"/>
</dbReference>
<dbReference type="GO" id="GO:0004674">
    <property type="term" value="F:protein serine/threonine kinase activity"/>
    <property type="evidence" value="ECO:0007669"/>
    <property type="project" value="UniProtKB-KW"/>
</dbReference>
<keyword evidence="5" id="KW-0067">ATP-binding</keyword>
<evidence type="ECO:0000256" key="5">
    <source>
        <dbReference type="ARBA" id="ARBA00022840"/>
    </source>
</evidence>
<dbReference type="GO" id="GO:0005524">
    <property type="term" value="F:ATP binding"/>
    <property type="evidence" value="ECO:0007669"/>
    <property type="project" value="UniProtKB-KW"/>
</dbReference>
<dbReference type="SMART" id="SM00220">
    <property type="entry name" value="S_TKc"/>
    <property type="match status" value="1"/>
</dbReference>
<reference evidence="7" key="1">
    <citation type="journal article" date="2020" name="J. Eukaryot. Microbiol.">
        <title>De novo Sequencing, Assembly and Annotation of the Transcriptome for the Free-Living Testate Amoeba Arcella intermedia.</title>
        <authorList>
            <person name="Ribeiro G.M."/>
            <person name="Porfirio-Sousa A.L."/>
            <person name="Maurer-Alcala X.X."/>
            <person name="Katz L.A."/>
            <person name="Lahr D.J.G."/>
        </authorList>
    </citation>
    <scope>NUCLEOTIDE SEQUENCE</scope>
</reference>
<dbReference type="InterPro" id="IPR000719">
    <property type="entry name" value="Prot_kinase_dom"/>
</dbReference>
<keyword evidence="4" id="KW-0808">Transferase</keyword>
<keyword evidence="3" id="KW-0547">Nucleotide-binding</keyword>
<dbReference type="PROSITE" id="PS00108">
    <property type="entry name" value="PROTEIN_KINASE_ST"/>
    <property type="match status" value="1"/>
</dbReference>
<dbReference type="Pfam" id="PF00069">
    <property type="entry name" value="Pkinase"/>
    <property type="match status" value="1"/>
</dbReference>
<dbReference type="EC" id="2.7.11.1" evidence="1"/>
<name>A0A6B2LBP7_9EUKA</name>
<dbReference type="SUPFAM" id="SSF56112">
    <property type="entry name" value="Protein kinase-like (PK-like)"/>
    <property type="match status" value="1"/>
</dbReference>
<dbReference type="EMBL" id="GIBP01005179">
    <property type="protein sequence ID" value="NDV34148.1"/>
    <property type="molecule type" value="Transcribed_RNA"/>
</dbReference>
<evidence type="ECO:0000313" key="7">
    <source>
        <dbReference type="EMBL" id="NDV34148.1"/>
    </source>
</evidence>
<dbReference type="Gene3D" id="1.10.510.10">
    <property type="entry name" value="Transferase(Phosphotransferase) domain 1"/>
    <property type="match status" value="1"/>
</dbReference>
<organism evidence="7">
    <name type="scientific">Arcella intermedia</name>
    <dbReference type="NCBI Taxonomy" id="1963864"/>
    <lineage>
        <taxon>Eukaryota</taxon>
        <taxon>Amoebozoa</taxon>
        <taxon>Tubulinea</taxon>
        <taxon>Elardia</taxon>
        <taxon>Arcellinida</taxon>
        <taxon>Sphaerothecina</taxon>
        <taxon>Arcellidae</taxon>
        <taxon>Arcella</taxon>
    </lineage>
</organism>